<dbReference type="GO" id="GO:0005975">
    <property type="term" value="P:carbohydrate metabolic process"/>
    <property type="evidence" value="ECO:0007669"/>
    <property type="project" value="InterPro"/>
</dbReference>
<dbReference type="Proteomes" id="UP000053464">
    <property type="component" value="Unassembled WGS sequence"/>
</dbReference>
<evidence type="ECO:0000313" key="3">
    <source>
        <dbReference type="EMBL" id="KLE35768.1"/>
    </source>
</evidence>
<dbReference type="GO" id="GO:0008107">
    <property type="term" value="F:galactoside 2-alpha-L-fucosyltransferase activity"/>
    <property type="evidence" value="ECO:0007669"/>
    <property type="project" value="InterPro"/>
</dbReference>
<keyword evidence="4" id="KW-1185">Reference proteome</keyword>
<dbReference type="PATRIC" id="fig|1581420.6.peg.1033"/>
<dbReference type="InterPro" id="IPR002516">
    <property type="entry name" value="Glyco_trans_11"/>
</dbReference>
<sequence>MVFSDDIPWCREQDLFAGAQFMEPVAGESPWADLVRMSRCAALVIANSSYSWWAGWFAMQRGARVYCPRQWIKGLDSADLDIYPATWTVIGDMDHEGAG</sequence>
<evidence type="ECO:0000256" key="2">
    <source>
        <dbReference type="ARBA" id="ARBA00022679"/>
    </source>
</evidence>
<comment type="caution">
    <text evidence="3">The sequence shown here is derived from an EMBL/GenBank/DDBJ whole genome shotgun (WGS) entry which is preliminary data.</text>
</comment>
<dbReference type="GO" id="GO:0016020">
    <property type="term" value="C:membrane"/>
    <property type="evidence" value="ECO:0007669"/>
    <property type="project" value="InterPro"/>
</dbReference>
<protein>
    <recommendedName>
        <fullName evidence="5">Alpha-1,2-fucosyltransferase</fullName>
    </recommendedName>
</protein>
<keyword evidence="1" id="KW-0328">Glycosyltransferase</keyword>
<evidence type="ECO:0000256" key="1">
    <source>
        <dbReference type="ARBA" id="ARBA00022676"/>
    </source>
</evidence>
<dbReference type="AlphaFoldDB" id="A0A0G9N2L0"/>
<accession>A0A0G9N2L0</accession>
<organism evidence="3 4">
    <name type="scientific">Aurantiacibacter luteus</name>
    <dbReference type="NCBI Taxonomy" id="1581420"/>
    <lineage>
        <taxon>Bacteria</taxon>
        <taxon>Pseudomonadati</taxon>
        <taxon>Pseudomonadota</taxon>
        <taxon>Alphaproteobacteria</taxon>
        <taxon>Sphingomonadales</taxon>
        <taxon>Erythrobacteraceae</taxon>
        <taxon>Aurantiacibacter</taxon>
    </lineage>
</organism>
<evidence type="ECO:0008006" key="5">
    <source>
        <dbReference type="Google" id="ProtNLM"/>
    </source>
</evidence>
<dbReference type="Pfam" id="PF01531">
    <property type="entry name" value="Glyco_transf_11"/>
    <property type="match status" value="1"/>
</dbReference>
<proteinExistence type="predicted"/>
<dbReference type="EMBL" id="LBHB01000001">
    <property type="protein sequence ID" value="KLE35768.1"/>
    <property type="molecule type" value="Genomic_DNA"/>
</dbReference>
<keyword evidence="2" id="KW-0808">Transferase</keyword>
<evidence type="ECO:0000313" key="4">
    <source>
        <dbReference type="Proteomes" id="UP000053464"/>
    </source>
</evidence>
<name>A0A0G9N2L0_9SPHN</name>
<gene>
    <name evidence="3" type="ORF">AAW00_05135</name>
</gene>
<reference evidence="3 4" key="1">
    <citation type="submission" date="2015-04" db="EMBL/GenBank/DDBJ databases">
        <title>The draft genome sequence of Erythrobacter luteus KA37.</title>
        <authorList>
            <person name="Zhuang L."/>
            <person name="Liu Y."/>
            <person name="Shao Z."/>
        </authorList>
    </citation>
    <scope>NUCLEOTIDE SEQUENCE [LARGE SCALE GENOMIC DNA]</scope>
    <source>
        <strain evidence="3 4">KA37</strain>
    </source>
</reference>